<comment type="caution">
    <text evidence="3">The sequence shown here is derived from an EMBL/GenBank/DDBJ whole genome shotgun (WGS) entry which is preliminary data.</text>
</comment>
<protein>
    <submittedName>
        <fullName evidence="3">YceI family protein</fullName>
    </submittedName>
</protein>
<feature type="signal peptide" evidence="1">
    <location>
        <begin position="1"/>
        <end position="19"/>
    </location>
</feature>
<proteinExistence type="predicted"/>
<gene>
    <name evidence="3" type="ORF">FNW21_04175</name>
</gene>
<feature type="domain" description="Lipid/polyisoprenoid-binding YceI-like" evidence="2">
    <location>
        <begin position="17"/>
        <end position="179"/>
    </location>
</feature>
<evidence type="ECO:0000259" key="2">
    <source>
        <dbReference type="SMART" id="SM00867"/>
    </source>
</evidence>
<evidence type="ECO:0000313" key="4">
    <source>
        <dbReference type="Proteomes" id="UP000316371"/>
    </source>
</evidence>
<dbReference type="InterPro" id="IPR007372">
    <property type="entry name" value="Lipid/polyisoprenoid-bd_YceI"/>
</dbReference>
<dbReference type="PANTHER" id="PTHR34406">
    <property type="entry name" value="PROTEIN YCEI"/>
    <property type="match status" value="1"/>
</dbReference>
<dbReference type="AlphaFoldDB" id="A0A553E8I8"/>
<dbReference type="Gene3D" id="2.40.128.110">
    <property type="entry name" value="Lipid/polyisoprenoid-binding, YceI-like"/>
    <property type="match status" value="1"/>
</dbReference>
<dbReference type="OrthoDB" id="116832at2"/>
<evidence type="ECO:0000256" key="1">
    <source>
        <dbReference type="SAM" id="SignalP"/>
    </source>
</evidence>
<dbReference type="EMBL" id="VJZT01000003">
    <property type="protein sequence ID" value="TRX41302.1"/>
    <property type="molecule type" value="Genomic_DNA"/>
</dbReference>
<dbReference type="PANTHER" id="PTHR34406:SF1">
    <property type="entry name" value="PROTEIN YCEI"/>
    <property type="match status" value="1"/>
</dbReference>
<sequence>MKKITLLAAILCLGNVVFAQKMMTRVGEIKFEASMPAFEEIAAKNSTVSSILDQSTGDFVALALVKAFKFKAPLMEEHFNENYMESSQFPKATFKGKIVNFDSKKLSASKTTYDLEGDLTIHGVTKSIKAKIILATTAGKISAATTFLVKPQDYKIDIPNLVKGKIAENVKVAIDFLLQAN</sequence>
<name>A0A553E8I8_9FLAO</name>
<dbReference type="Proteomes" id="UP000316371">
    <property type="component" value="Unassembled WGS sequence"/>
</dbReference>
<keyword evidence="1" id="KW-0732">Signal</keyword>
<dbReference type="SUPFAM" id="SSF101874">
    <property type="entry name" value="YceI-like"/>
    <property type="match status" value="1"/>
</dbReference>
<reference evidence="3 4" key="1">
    <citation type="submission" date="2019-07" db="EMBL/GenBank/DDBJ databases">
        <title>Novel species of Flavobacterium.</title>
        <authorList>
            <person name="Liu Q."/>
            <person name="Xin Y.-H."/>
        </authorList>
    </citation>
    <scope>NUCLEOTIDE SEQUENCE [LARGE SCALE GENOMIC DNA]</scope>
    <source>
        <strain evidence="3 4">LB1R34</strain>
    </source>
</reference>
<organism evidence="3 4">
    <name type="scientific">Flavobacterium restrictum</name>
    <dbReference type="NCBI Taxonomy" id="2594428"/>
    <lineage>
        <taxon>Bacteria</taxon>
        <taxon>Pseudomonadati</taxon>
        <taxon>Bacteroidota</taxon>
        <taxon>Flavobacteriia</taxon>
        <taxon>Flavobacteriales</taxon>
        <taxon>Flavobacteriaceae</taxon>
        <taxon>Flavobacterium</taxon>
    </lineage>
</organism>
<dbReference type="Pfam" id="PF04264">
    <property type="entry name" value="YceI"/>
    <property type="match status" value="1"/>
</dbReference>
<evidence type="ECO:0000313" key="3">
    <source>
        <dbReference type="EMBL" id="TRX41302.1"/>
    </source>
</evidence>
<dbReference type="SMART" id="SM00867">
    <property type="entry name" value="YceI"/>
    <property type="match status" value="1"/>
</dbReference>
<accession>A0A553E8I8</accession>
<dbReference type="RefSeq" id="WP_144255490.1">
    <property type="nucleotide sequence ID" value="NZ_VJZT01000003.1"/>
</dbReference>
<keyword evidence="4" id="KW-1185">Reference proteome</keyword>
<feature type="chain" id="PRO_5021910211" evidence="1">
    <location>
        <begin position="20"/>
        <end position="181"/>
    </location>
</feature>
<dbReference type="InterPro" id="IPR036761">
    <property type="entry name" value="TTHA0802/YceI-like_sf"/>
</dbReference>